<evidence type="ECO:0000313" key="1">
    <source>
        <dbReference type="EMBL" id="KAI3771552.1"/>
    </source>
</evidence>
<reference evidence="1 2" key="2">
    <citation type="journal article" date="2022" name="Mol. Ecol. Resour.">
        <title>The genomes of chicory, endive, great burdock and yacon provide insights into Asteraceae paleo-polyploidization history and plant inulin production.</title>
        <authorList>
            <person name="Fan W."/>
            <person name="Wang S."/>
            <person name="Wang H."/>
            <person name="Wang A."/>
            <person name="Jiang F."/>
            <person name="Liu H."/>
            <person name="Zhao H."/>
            <person name="Xu D."/>
            <person name="Zhang Y."/>
        </authorList>
    </citation>
    <scope>NUCLEOTIDE SEQUENCE [LARGE SCALE GENOMIC DNA]</scope>
    <source>
        <strain evidence="2">cv. Niubang</strain>
    </source>
</reference>
<dbReference type="EMBL" id="CM042047">
    <property type="protein sequence ID" value="KAI3771552.1"/>
    <property type="molecule type" value="Genomic_DNA"/>
</dbReference>
<keyword evidence="2" id="KW-1185">Reference proteome</keyword>
<organism evidence="1 2">
    <name type="scientific">Arctium lappa</name>
    <name type="common">Greater burdock</name>
    <name type="synonym">Lappa major</name>
    <dbReference type="NCBI Taxonomy" id="4217"/>
    <lineage>
        <taxon>Eukaryota</taxon>
        <taxon>Viridiplantae</taxon>
        <taxon>Streptophyta</taxon>
        <taxon>Embryophyta</taxon>
        <taxon>Tracheophyta</taxon>
        <taxon>Spermatophyta</taxon>
        <taxon>Magnoliopsida</taxon>
        <taxon>eudicotyledons</taxon>
        <taxon>Gunneridae</taxon>
        <taxon>Pentapetalae</taxon>
        <taxon>asterids</taxon>
        <taxon>campanulids</taxon>
        <taxon>Asterales</taxon>
        <taxon>Asteraceae</taxon>
        <taxon>Carduoideae</taxon>
        <taxon>Cardueae</taxon>
        <taxon>Arctiinae</taxon>
        <taxon>Arctium</taxon>
    </lineage>
</organism>
<evidence type="ECO:0000313" key="2">
    <source>
        <dbReference type="Proteomes" id="UP001055879"/>
    </source>
</evidence>
<name>A0ACB9FLU7_ARCLA</name>
<accession>A0ACB9FLU7</accession>
<dbReference type="Proteomes" id="UP001055879">
    <property type="component" value="Linkage Group LG01"/>
</dbReference>
<gene>
    <name evidence="1" type="ORF">L6452_02717</name>
</gene>
<proteinExistence type="predicted"/>
<protein>
    <submittedName>
        <fullName evidence="1">Uncharacterized protein</fullName>
    </submittedName>
</protein>
<comment type="caution">
    <text evidence="1">The sequence shown here is derived from an EMBL/GenBank/DDBJ whole genome shotgun (WGS) entry which is preliminary data.</text>
</comment>
<sequence length="69" mass="7953">MKEGRGEVDVEVELVLAVKSLVRPLVSIPVHTFSCGFKRKMETRMRAPEEEVTVAGRRSEGRWKIRRQT</sequence>
<reference evidence="2" key="1">
    <citation type="journal article" date="2022" name="Mol. Ecol. Resour.">
        <title>The genomes of chicory, endive, great burdock and yacon provide insights into Asteraceae palaeo-polyploidization history and plant inulin production.</title>
        <authorList>
            <person name="Fan W."/>
            <person name="Wang S."/>
            <person name="Wang H."/>
            <person name="Wang A."/>
            <person name="Jiang F."/>
            <person name="Liu H."/>
            <person name="Zhao H."/>
            <person name="Xu D."/>
            <person name="Zhang Y."/>
        </authorList>
    </citation>
    <scope>NUCLEOTIDE SEQUENCE [LARGE SCALE GENOMIC DNA]</scope>
    <source>
        <strain evidence="2">cv. Niubang</strain>
    </source>
</reference>